<keyword evidence="1" id="KW-0812">Transmembrane</keyword>
<dbReference type="AlphaFoldDB" id="A0A7W7YP75"/>
<name>A0A7W7YP75_9BACT</name>
<dbReference type="RefSeq" id="WP_184211920.1">
    <property type="nucleotide sequence ID" value="NZ_JACHIF010000010.1"/>
</dbReference>
<comment type="caution">
    <text evidence="3">The sequence shown here is derived from an EMBL/GenBank/DDBJ whole genome shotgun (WGS) entry which is preliminary data.</text>
</comment>
<dbReference type="InterPro" id="IPR007301">
    <property type="entry name" value="DoxD"/>
</dbReference>
<feature type="transmembrane region" description="Helical" evidence="1">
    <location>
        <begin position="67"/>
        <end position="89"/>
    </location>
</feature>
<accession>A0A7W7YP75</accession>
<evidence type="ECO:0000256" key="1">
    <source>
        <dbReference type="SAM" id="Phobius"/>
    </source>
</evidence>
<keyword evidence="1" id="KW-0472">Membrane</keyword>
<keyword evidence="1" id="KW-1133">Transmembrane helix</keyword>
<evidence type="ECO:0000259" key="2">
    <source>
        <dbReference type="Pfam" id="PF04173"/>
    </source>
</evidence>
<gene>
    <name evidence="3" type="ORF">HNQ64_004081</name>
</gene>
<keyword evidence="4" id="KW-1185">Reference proteome</keyword>
<dbReference type="EMBL" id="JACHIF010000010">
    <property type="protein sequence ID" value="MBB5039803.1"/>
    <property type="molecule type" value="Genomic_DNA"/>
</dbReference>
<feature type="transmembrane region" description="Helical" evidence="1">
    <location>
        <begin position="120"/>
        <end position="140"/>
    </location>
</feature>
<dbReference type="Proteomes" id="UP000534294">
    <property type="component" value="Unassembled WGS sequence"/>
</dbReference>
<feature type="domain" description="TQO small subunit DoxD" evidence="2">
    <location>
        <begin position="82"/>
        <end position="145"/>
    </location>
</feature>
<organism evidence="3 4">
    <name type="scientific">Prosthecobacter dejongeii</name>
    <dbReference type="NCBI Taxonomy" id="48465"/>
    <lineage>
        <taxon>Bacteria</taxon>
        <taxon>Pseudomonadati</taxon>
        <taxon>Verrucomicrobiota</taxon>
        <taxon>Verrucomicrobiia</taxon>
        <taxon>Verrucomicrobiales</taxon>
        <taxon>Verrucomicrobiaceae</taxon>
        <taxon>Prosthecobacter</taxon>
    </lineage>
</organism>
<evidence type="ECO:0000313" key="4">
    <source>
        <dbReference type="Proteomes" id="UP000534294"/>
    </source>
</evidence>
<reference evidence="3 4" key="1">
    <citation type="submission" date="2020-08" db="EMBL/GenBank/DDBJ databases">
        <title>Genomic Encyclopedia of Type Strains, Phase IV (KMG-IV): sequencing the most valuable type-strain genomes for metagenomic binning, comparative biology and taxonomic classification.</title>
        <authorList>
            <person name="Goeker M."/>
        </authorList>
    </citation>
    <scope>NUCLEOTIDE SEQUENCE [LARGE SCALE GENOMIC DNA]</scope>
    <source>
        <strain evidence="3 4">DSM 12251</strain>
    </source>
</reference>
<protein>
    <submittedName>
        <fullName evidence="3">Putative membrane protein YphA (DoxX/SURF4 family)</fullName>
    </submittedName>
</protein>
<sequence length="158" mass="17348">MIEHIGGNPAANQNPWSSLFKTIAVLRIGAGVLLLTQHGWKAAEGAYHFLWEEQGWDWVKAFNDAGLPYAALLAPTIAILVAAVAVSWCIGFLTRLFAVVFMPVAIGVIVKAGPMYMEIGWLYLLVAFTLLLYGSGAVSIDKLFRLGESWGQPKKKKW</sequence>
<evidence type="ECO:0000313" key="3">
    <source>
        <dbReference type="EMBL" id="MBB5039803.1"/>
    </source>
</evidence>
<dbReference type="Pfam" id="PF04173">
    <property type="entry name" value="DoxD"/>
    <property type="match status" value="1"/>
</dbReference>
<feature type="transmembrane region" description="Helical" evidence="1">
    <location>
        <begin position="96"/>
        <end position="114"/>
    </location>
</feature>
<proteinExistence type="predicted"/>